<evidence type="ECO:0000259" key="1">
    <source>
        <dbReference type="SMART" id="SM00418"/>
    </source>
</evidence>
<dbReference type="InterPro" id="IPR001845">
    <property type="entry name" value="HTH_ArsR_DNA-bd_dom"/>
</dbReference>
<evidence type="ECO:0000313" key="3">
    <source>
        <dbReference type="Proteomes" id="UP001180825"/>
    </source>
</evidence>
<dbReference type="InterPro" id="IPR036390">
    <property type="entry name" value="WH_DNA-bd_sf"/>
</dbReference>
<dbReference type="InterPro" id="IPR036388">
    <property type="entry name" value="WH-like_DNA-bd_sf"/>
</dbReference>
<comment type="caution">
    <text evidence="2">The sequence shown here is derived from an EMBL/GenBank/DDBJ whole genome shotgun (WGS) entry which is preliminary data.</text>
</comment>
<keyword evidence="3" id="KW-1185">Reference proteome</keyword>
<dbReference type="Proteomes" id="UP001180825">
    <property type="component" value="Unassembled WGS sequence"/>
</dbReference>
<feature type="domain" description="HTH arsR-type" evidence="1">
    <location>
        <begin position="24"/>
        <end position="100"/>
    </location>
</feature>
<reference evidence="2 3" key="1">
    <citation type="submission" date="2023-07" db="EMBL/GenBank/DDBJ databases">
        <title>Sorghum-associated microbial communities from plants grown in Nebraska, USA.</title>
        <authorList>
            <person name="Schachtman D."/>
        </authorList>
    </citation>
    <scope>NUCLEOTIDE SEQUENCE [LARGE SCALE GENOMIC DNA]</scope>
    <source>
        <strain evidence="2 3">BE316</strain>
    </source>
</reference>
<dbReference type="EMBL" id="JAVDXV010000002">
    <property type="protein sequence ID" value="MDR7332301.1"/>
    <property type="molecule type" value="Genomic_DNA"/>
</dbReference>
<dbReference type="CDD" id="cd00090">
    <property type="entry name" value="HTH_ARSR"/>
    <property type="match status" value="1"/>
</dbReference>
<proteinExistence type="predicted"/>
<accession>A0ABU2A518</accession>
<dbReference type="GO" id="GO:0003677">
    <property type="term" value="F:DNA binding"/>
    <property type="evidence" value="ECO:0007669"/>
    <property type="project" value="UniProtKB-KW"/>
</dbReference>
<dbReference type="RefSeq" id="WP_404666595.1">
    <property type="nucleotide sequence ID" value="NZ_JBIYEZ010000002.1"/>
</dbReference>
<dbReference type="InterPro" id="IPR011991">
    <property type="entry name" value="ArsR-like_HTH"/>
</dbReference>
<name>A0ABU2A518_9BURK</name>
<gene>
    <name evidence="2" type="ORF">J2X21_001427</name>
</gene>
<evidence type="ECO:0000313" key="2">
    <source>
        <dbReference type="EMBL" id="MDR7332301.1"/>
    </source>
</evidence>
<organism evidence="2 3">
    <name type="scientific">Roseateles asaccharophilus</name>
    <dbReference type="NCBI Taxonomy" id="582607"/>
    <lineage>
        <taxon>Bacteria</taxon>
        <taxon>Pseudomonadati</taxon>
        <taxon>Pseudomonadota</taxon>
        <taxon>Betaproteobacteria</taxon>
        <taxon>Burkholderiales</taxon>
        <taxon>Sphaerotilaceae</taxon>
        <taxon>Roseateles</taxon>
    </lineage>
</organism>
<protein>
    <submittedName>
        <fullName evidence="2">DNA-binding transcriptional ArsR family regulator</fullName>
    </submittedName>
</protein>
<dbReference type="PANTHER" id="PTHR38600">
    <property type="entry name" value="TRANSCRIPTIONAL REGULATORY PROTEIN"/>
    <property type="match status" value="1"/>
</dbReference>
<dbReference type="PANTHER" id="PTHR38600:SF1">
    <property type="entry name" value="TRANSCRIPTIONAL REGULATORY PROTEIN"/>
    <property type="match status" value="1"/>
</dbReference>
<sequence length="139" mass="16039">MTFDIGAEHVTLRAHMDAEQLDATFFALASDLRRRMLDLLKAEPGCNVNRVAEFFAAEVGRFAVMKHLAALERGGLVIAERQGRDKRLWFNVTPIQLLHERWTTEYSVYWASRLTRLKYDAEGAEVTPLQPKRKDRRHG</sequence>
<keyword evidence="2" id="KW-0238">DNA-binding</keyword>
<dbReference type="SUPFAM" id="SSF46785">
    <property type="entry name" value="Winged helix' DNA-binding domain"/>
    <property type="match status" value="1"/>
</dbReference>
<dbReference type="Gene3D" id="1.10.10.10">
    <property type="entry name" value="Winged helix-like DNA-binding domain superfamily/Winged helix DNA-binding domain"/>
    <property type="match status" value="1"/>
</dbReference>
<dbReference type="SMART" id="SM00418">
    <property type="entry name" value="HTH_ARSR"/>
    <property type="match status" value="1"/>
</dbReference>